<name>A0A2I8VK22_9EURY</name>
<feature type="active site" evidence="11">
    <location>
        <position position="99"/>
    </location>
</feature>
<comment type="similarity">
    <text evidence="1 11 12">Belongs to the eukaryotic-type primase small subunit family.</text>
</comment>
<keyword evidence="10 11" id="KW-0464">Manganese</keyword>
<dbReference type="NCBIfam" id="TIGR00335">
    <property type="entry name" value="primase_sml"/>
    <property type="match status" value="1"/>
</dbReference>
<dbReference type="OrthoDB" id="31125at2157"/>
<dbReference type="InterPro" id="IPR023639">
    <property type="entry name" value="DNA_primase_ssu_PriS"/>
</dbReference>
<evidence type="ECO:0000256" key="5">
    <source>
        <dbReference type="ARBA" id="ARBA00022695"/>
    </source>
</evidence>
<evidence type="ECO:0000256" key="7">
    <source>
        <dbReference type="ARBA" id="ARBA00022723"/>
    </source>
</evidence>
<evidence type="ECO:0000256" key="13">
    <source>
        <dbReference type="RuleBase" id="RU004224"/>
    </source>
</evidence>
<evidence type="ECO:0000313" key="14">
    <source>
        <dbReference type="EMBL" id="AUV82283.1"/>
    </source>
</evidence>
<feature type="active site" evidence="11">
    <location>
        <position position="289"/>
    </location>
</feature>
<dbReference type="SUPFAM" id="SSF56747">
    <property type="entry name" value="Prim-pol domain"/>
    <property type="match status" value="1"/>
</dbReference>
<evidence type="ECO:0000256" key="2">
    <source>
        <dbReference type="ARBA" id="ARBA00022478"/>
    </source>
</evidence>
<dbReference type="GO" id="GO:1990077">
    <property type="term" value="C:primosome complex"/>
    <property type="evidence" value="ECO:0007669"/>
    <property type="project" value="UniProtKB-KW"/>
</dbReference>
<dbReference type="GeneID" id="35592833"/>
<reference evidence="14 15" key="1">
    <citation type="submission" date="2018-01" db="EMBL/GenBank/DDBJ databases">
        <title>Complete genome sequence of Salinigranum rubrum GX10T, an extremely halophilic archaeon isolated from a marine solar saltern.</title>
        <authorList>
            <person name="Han S."/>
        </authorList>
    </citation>
    <scope>NUCLEOTIDE SEQUENCE [LARGE SCALE GENOMIC DNA]</scope>
    <source>
        <strain evidence="14 15">GX10</strain>
    </source>
</reference>
<feature type="active site" evidence="11">
    <location>
        <position position="97"/>
    </location>
</feature>
<keyword evidence="9 11" id="KW-0804">Transcription</keyword>
<evidence type="ECO:0000256" key="12">
    <source>
        <dbReference type="RuleBase" id="RU003514"/>
    </source>
</evidence>
<dbReference type="AlphaFoldDB" id="A0A2I8VK22"/>
<proteinExistence type="inferred from homology"/>
<organism evidence="14 15">
    <name type="scientific">Salinigranum rubrum</name>
    <dbReference type="NCBI Taxonomy" id="755307"/>
    <lineage>
        <taxon>Archaea</taxon>
        <taxon>Methanobacteriati</taxon>
        <taxon>Methanobacteriota</taxon>
        <taxon>Stenosarchaea group</taxon>
        <taxon>Halobacteria</taxon>
        <taxon>Halobacteriales</taxon>
        <taxon>Haloferacaceae</taxon>
        <taxon>Salinigranum</taxon>
    </lineage>
</organism>
<dbReference type="InterPro" id="IPR002755">
    <property type="entry name" value="DNA_primase_S"/>
</dbReference>
<comment type="function">
    <text evidence="11">Catalytic subunit of DNA primase, an RNA polymerase that catalyzes the synthesis of short RNA molecules used as primers for DNA polymerase during DNA replication. The small subunit contains the primase catalytic core and has DNA synthesis activity on its own. Binding to the large subunit stabilizes and modulates the activity, increasing the rate of DNA synthesis while decreasing the length of the DNA fragments, and conferring RNA synthesis capability. The DNA polymerase activity may enable DNA primase to also catalyze primer extension after primer synthesis. May also play a role in DNA repair.</text>
</comment>
<evidence type="ECO:0000256" key="3">
    <source>
        <dbReference type="ARBA" id="ARBA00022515"/>
    </source>
</evidence>
<evidence type="ECO:0000256" key="4">
    <source>
        <dbReference type="ARBA" id="ARBA00022679"/>
    </source>
</evidence>
<dbReference type="InterPro" id="IPR014052">
    <property type="entry name" value="DNA_primase_ssu_euk/arc"/>
</dbReference>
<keyword evidence="3 11" id="KW-0639">Primosome</keyword>
<keyword evidence="8 11" id="KW-0460">Magnesium</keyword>
<evidence type="ECO:0000256" key="8">
    <source>
        <dbReference type="ARBA" id="ARBA00022842"/>
    </source>
</evidence>
<dbReference type="Pfam" id="PF01896">
    <property type="entry name" value="DNA_primase_S"/>
    <property type="match status" value="1"/>
</dbReference>
<sequence>MDSATRDYLRRRFSAYYASTDVVLPPAAGSREWGYIPWTAGGTTMVRHKALVDLGDVGTFLADEAPRHVYFSAAEYRNPGADTMDEKGWQAADLVFDLDGDHLDGVDESTPYPEMLDRCKEALVRLLDLLTDDLGVAHDDLQVVFSGGRGYHVHVREAGVRTLDSTARREVVDYIRAIDLDLDGLVRTENRRGTTRRMLKTEGGWGARTHRRLLSFVDELGELDEAEAIERLTQLDGVGEKRARTVLGAFESTPEAVRTGNLEAGGPGVRTLVESLAREAVATETAPIDEPVTTDLRRLIRFPGSLHGGTGLVVRRLDPDEVASFDPLVDAVPEQFTGREVQVEVTDPPAWMDGDRFRVEEGVVSVREWIGVFLLAREHATVAHS</sequence>
<keyword evidence="4 11" id="KW-0808">Transferase</keyword>
<evidence type="ECO:0000256" key="10">
    <source>
        <dbReference type="ARBA" id="ARBA00023211"/>
    </source>
</evidence>
<evidence type="ECO:0000256" key="9">
    <source>
        <dbReference type="ARBA" id="ARBA00023163"/>
    </source>
</evidence>
<dbReference type="CDD" id="cd04860">
    <property type="entry name" value="AE_Prim_S"/>
    <property type="match status" value="1"/>
</dbReference>
<evidence type="ECO:0000256" key="6">
    <source>
        <dbReference type="ARBA" id="ARBA00022705"/>
    </source>
</evidence>
<protein>
    <recommendedName>
        <fullName evidence="11">DNA primase small subunit PriS</fullName>
        <ecNumber evidence="11">2.7.7.-</ecNumber>
    </recommendedName>
</protein>
<evidence type="ECO:0000256" key="1">
    <source>
        <dbReference type="ARBA" id="ARBA00009762"/>
    </source>
</evidence>
<keyword evidence="15" id="KW-1185">Reference proteome</keyword>
<dbReference type="GO" id="GO:0046872">
    <property type="term" value="F:metal ion binding"/>
    <property type="evidence" value="ECO:0007669"/>
    <property type="project" value="UniProtKB-KW"/>
</dbReference>
<dbReference type="EMBL" id="CP026309">
    <property type="protein sequence ID" value="AUV82283.1"/>
    <property type="molecule type" value="Genomic_DNA"/>
</dbReference>
<keyword evidence="6 11" id="KW-0235">DNA replication</keyword>
<dbReference type="GO" id="GO:0006269">
    <property type="term" value="P:DNA replication, synthesis of primer"/>
    <property type="evidence" value="ECO:0007669"/>
    <property type="project" value="UniProtKB-UniRule"/>
</dbReference>
<dbReference type="Proteomes" id="UP000236584">
    <property type="component" value="Chromosome"/>
</dbReference>
<keyword evidence="7 11" id="KW-0479">Metal-binding</keyword>
<evidence type="ECO:0000313" key="15">
    <source>
        <dbReference type="Proteomes" id="UP000236584"/>
    </source>
</evidence>
<dbReference type="GO" id="GO:0003899">
    <property type="term" value="F:DNA-directed RNA polymerase activity"/>
    <property type="evidence" value="ECO:0007669"/>
    <property type="project" value="UniProtKB-UniRule"/>
</dbReference>
<dbReference type="Gene3D" id="3.90.920.10">
    <property type="entry name" value="DNA primase, PRIM domain"/>
    <property type="match status" value="1"/>
</dbReference>
<dbReference type="GO" id="GO:0000428">
    <property type="term" value="C:DNA-directed RNA polymerase complex"/>
    <property type="evidence" value="ECO:0007669"/>
    <property type="project" value="UniProtKB-KW"/>
</dbReference>
<comment type="function">
    <text evidence="13">RNA polymerase that catalyzes the synthesis of short RNA molecules used as primers for DNA polymerase during DNA replication.</text>
</comment>
<comment type="subunit">
    <text evidence="11">Heterodimer of a small subunit (PriS) and a large subunit (PriL).</text>
</comment>
<gene>
    <name evidence="11" type="primary">priS</name>
    <name evidence="14" type="ORF">C2R22_12040</name>
</gene>
<comment type="cofactor">
    <cofactor evidence="11">
        <name>Mg(2+)</name>
        <dbReference type="ChEBI" id="CHEBI:18420"/>
    </cofactor>
    <cofactor evidence="11">
        <name>Mn(2+)</name>
        <dbReference type="ChEBI" id="CHEBI:29035"/>
    </cofactor>
</comment>
<dbReference type="KEGG" id="srub:C2R22_12040"/>
<dbReference type="HAMAP" id="MF_00700">
    <property type="entry name" value="DNA_primase_sml_arc"/>
    <property type="match status" value="1"/>
</dbReference>
<dbReference type="EC" id="2.7.7.-" evidence="11"/>
<evidence type="ECO:0000256" key="11">
    <source>
        <dbReference type="HAMAP-Rule" id="MF_00700"/>
    </source>
</evidence>
<dbReference type="RefSeq" id="WP_103425972.1">
    <property type="nucleotide sequence ID" value="NZ_CP026309.1"/>
</dbReference>
<accession>A0A2I8VK22</accession>
<keyword evidence="2 11" id="KW-0240">DNA-directed RNA polymerase</keyword>
<dbReference type="PANTHER" id="PTHR10536">
    <property type="entry name" value="DNA PRIMASE SMALL SUBUNIT"/>
    <property type="match status" value="1"/>
</dbReference>
<keyword evidence="5 11" id="KW-0548">Nucleotidyltransferase</keyword>